<name>A0A0K0E4S9_STRER</name>
<reference evidence="3" key="1">
    <citation type="submission" date="2015-08" db="UniProtKB">
        <authorList>
            <consortium name="WormBaseParasite"/>
        </authorList>
    </citation>
    <scope>IDENTIFICATION</scope>
</reference>
<keyword evidence="2" id="KW-1185">Reference proteome</keyword>
<accession>A0A0K0E4S9</accession>
<sequence length="103" mass="11542">MNSNQPLVGTLICVIILIITIAVQNQKLFWTPPLPMNIPLSIEIPENDIPYECPRTIGDGEISTLLKPINTCNALPNIVKNSLNFYSPQKSLNLWNSAENFTY</sequence>
<proteinExistence type="predicted"/>
<organism evidence="3">
    <name type="scientific">Strongyloides stercoralis</name>
    <name type="common">Threadworm</name>
    <dbReference type="NCBI Taxonomy" id="6248"/>
    <lineage>
        <taxon>Eukaryota</taxon>
        <taxon>Metazoa</taxon>
        <taxon>Ecdysozoa</taxon>
        <taxon>Nematoda</taxon>
        <taxon>Chromadorea</taxon>
        <taxon>Rhabditida</taxon>
        <taxon>Tylenchina</taxon>
        <taxon>Panagrolaimomorpha</taxon>
        <taxon>Strongyloidoidea</taxon>
        <taxon>Strongyloididae</taxon>
        <taxon>Strongyloides</taxon>
    </lineage>
</organism>
<evidence type="ECO:0000313" key="2">
    <source>
        <dbReference type="Proteomes" id="UP000035681"/>
    </source>
</evidence>
<keyword evidence="1" id="KW-1133">Transmembrane helix</keyword>
<evidence type="ECO:0000256" key="1">
    <source>
        <dbReference type="SAM" id="Phobius"/>
    </source>
</evidence>
<dbReference type="AlphaFoldDB" id="A0A0K0E4S9"/>
<dbReference type="Proteomes" id="UP000035681">
    <property type="component" value="Unplaced"/>
</dbReference>
<dbReference type="WBParaSite" id="TCONS_00013059.p1">
    <property type="protein sequence ID" value="TCONS_00013059.p1"/>
    <property type="gene ID" value="XLOC_008853"/>
</dbReference>
<keyword evidence="1" id="KW-0812">Transmembrane</keyword>
<feature type="transmembrane region" description="Helical" evidence="1">
    <location>
        <begin position="6"/>
        <end position="23"/>
    </location>
</feature>
<dbReference type="WBParaSite" id="SSTP_0000449900.1">
    <property type="protein sequence ID" value="SSTP_0000449900.1"/>
    <property type="gene ID" value="SSTP_0000449900"/>
</dbReference>
<keyword evidence="1" id="KW-0472">Membrane</keyword>
<evidence type="ECO:0000313" key="3">
    <source>
        <dbReference type="WBParaSite" id="SSTP_0000449900.1"/>
    </source>
</evidence>
<protein>
    <submittedName>
        <fullName evidence="3">Envelope glycoprotein</fullName>
    </submittedName>
</protein>